<dbReference type="OrthoDB" id="429145at2759"/>
<dbReference type="InterPro" id="IPR001148">
    <property type="entry name" value="CA_dom"/>
</dbReference>
<dbReference type="PANTHER" id="PTHR18952">
    <property type="entry name" value="CARBONIC ANHYDRASE"/>
    <property type="match status" value="1"/>
</dbReference>
<dbReference type="OMA" id="WCYTGCE"/>
<evidence type="ECO:0000256" key="2">
    <source>
        <dbReference type="ARBA" id="ARBA00022723"/>
    </source>
</evidence>
<evidence type="ECO:0000313" key="7">
    <source>
        <dbReference type="Proteomes" id="UP000008711"/>
    </source>
</evidence>
<dbReference type="PANTHER" id="PTHR18952:SF137">
    <property type="entry name" value="CARBONIC ANHYDRASE"/>
    <property type="match status" value="1"/>
</dbReference>
<dbReference type="SMART" id="SM01057">
    <property type="entry name" value="Carb_anhydrase"/>
    <property type="match status" value="3"/>
</dbReference>
<dbReference type="InterPro" id="IPR018338">
    <property type="entry name" value="Carbonic_anhydrase_a-class_CS"/>
</dbReference>
<evidence type="ECO:0000313" key="6">
    <source>
        <dbReference type="EMBL" id="EDV52965.1"/>
    </source>
</evidence>
<feature type="domain" description="Alpha-carbonic anhydrase" evidence="5">
    <location>
        <begin position="369"/>
        <end position="628"/>
    </location>
</feature>
<dbReference type="eggNOG" id="KOG0382">
    <property type="taxonomic scope" value="Eukaryota"/>
</dbReference>
<evidence type="ECO:0000256" key="4">
    <source>
        <dbReference type="RuleBase" id="RU367011"/>
    </source>
</evidence>
<organism evidence="6 7">
    <name type="scientific">Drosophila erecta</name>
    <name type="common">Fruit fly</name>
    <dbReference type="NCBI Taxonomy" id="7220"/>
    <lineage>
        <taxon>Eukaryota</taxon>
        <taxon>Metazoa</taxon>
        <taxon>Ecdysozoa</taxon>
        <taxon>Arthropoda</taxon>
        <taxon>Hexapoda</taxon>
        <taxon>Insecta</taxon>
        <taxon>Pterygota</taxon>
        <taxon>Neoptera</taxon>
        <taxon>Endopterygota</taxon>
        <taxon>Diptera</taxon>
        <taxon>Brachycera</taxon>
        <taxon>Muscomorpha</taxon>
        <taxon>Ephydroidea</taxon>
        <taxon>Drosophilidae</taxon>
        <taxon>Drosophila</taxon>
        <taxon>Sophophora</taxon>
    </lineage>
</organism>
<evidence type="ECO:0000256" key="1">
    <source>
        <dbReference type="ARBA" id="ARBA00010718"/>
    </source>
</evidence>
<keyword evidence="2 4" id="KW-0479">Metal-binding</keyword>
<accession>B3P7Q7</accession>
<comment type="function">
    <text evidence="4">Reversible hydration of carbon dioxide.</text>
</comment>
<comment type="cofactor">
    <cofactor evidence="4">
        <name>Zn(2+)</name>
        <dbReference type="ChEBI" id="CHEBI:29105"/>
    </cofactor>
</comment>
<dbReference type="Proteomes" id="UP000008711">
    <property type="component" value="Unassembled WGS sequence"/>
</dbReference>
<dbReference type="SUPFAM" id="SSF51069">
    <property type="entry name" value="Carbonic anhydrase"/>
    <property type="match status" value="3"/>
</dbReference>
<dbReference type="Pfam" id="PF00194">
    <property type="entry name" value="Carb_anhydrase"/>
    <property type="match status" value="2"/>
</dbReference>
<dbReference type="InterPro" id="IPR036398">
    <property type="entry name" value="CA_dom_sf"/>
</dbReference>
<proteinExistence type="inferred from homology"/>
<dbReference type="PhylomeDB" id="B3P7Q7"/>
<dbReference type="CDD" id="cd00326">
    <property type="entry name" value="alpha_CA"/>
    <property type="match status" value="2"/>
</dbReference>
<dbReference type="GO" id="GO:0005737">
    <property type="term" value="C:cytoplasm"/>
    <property type="evidence" value="ECO:0007669"/>
    <property type="project" value="TreeGrafter"/>
</dbReference>
<name>B3P7Q7_DROER</name>
<sequence length="630" mass="71570">MLPPLVVIIQSNWRFHSLIVPLPRIVFANYDVKLRGPLTLHNNGHTAHVEIPETANGNKPFITGGLLKGRYVAEAFHFHWGSPSSRGSEHSINQQRFDVEMHIVHRNERYTDIDEAKSKKDGIAVIGVMLKIVKAYKKALPAIFFGNYYQQLTNPVWIRNNGHTITLEITKTINGRLPYISGGRLKGRYLASNLHFHWGSNNSRGAEHLIQRLRYYGEIHIVHWNEKYKNVAEAAEQKDGLAVVAVLMSIDKKRRTKSETLISLMESVVRIPIIDSNTSYHGFLSLDELIDSPNLKDFFSYDGSLTTPNCYEAVIWIVFTEITFVGLTPSSKFWLLTDDAGNQLVNNYQLPEAYLTAIKQDRADEQAAGEYNYDEQGDDWTGTCQSGENQSPIDLIYEDSKIVAIPRLRFNYYDQPLQTPLVIINNGHTANMVIPQTRGGQRPSINGSLLPGNFEAQSVHFHWGSGNSKGSEHAINFQRYDVEMHIVHKNTIYDTMGEATMHPDGLAVLGVMFRAVDRQISQHYGLNKIFNQLPRIVQYNSNATITGRLTVGQLLGNIVTGEFFTYNGSLTTPDCAEAVTWTVFPDVLDYPRRQIAKLWNLRDSRKKPLIDNYRSIQDTNNRDVYYRAIQ</sequence>
<dbReference type="GO" id="GO:0008270">
    <property type="term" value="F:zinc ion binding"/>
    <property type="evidence" value="ECO:0007669"/>
    <property type="project" value="UniProtKB-UniRule"/>
</dbReference>
<dbReference type="AlphaFoldDB" id="B3P7Q7"/>
<dbReference type="EC" id="4.2.1.1" evidence="4"/>
<evidence type="ECO:0000259" key="5">
    <source>
        <dbReference type="PROSITE" id="PS51144"/>
    </source>
</evidence>
<dbReference type="PROSITE" id="PS00162">
    <property type="entry name" value="ALPHA_CA_1"/>
    <property type="match status" value="2"/>
</dbReference>
<dbReference type="EMBL" id="CH954182">
    <property type="protein sequence ID" value="EDV52965.1"/>
    <property type="molecule type" value="Genomic_DNA"/>
</dbReference>
<dbReference type="InterPro" id="IPR023561">
    <property type="entry name" value="Carbonic_anhydrase_a-class"/>
</dbReference>
<comment type="catalytic activity">
    <reaction evidence="4">
        <text>hydrogencarbonate + H(+) = CO2 + H2O</text>
        <dbReference type="Rhea" id="RHEA:10748"/>
        <dbReference type="ChEBI" id="CHEBI:15377"/>
        <dbReference type="ChEBI" id="CHEBI:15378"/>
        <dbReference type="ChEBI" id="CHEBI:16526"/>
        <dbReference type="ChEBI" id="CHEBI:17544"/>
        <dbReference type="EC" id="4.2.1.1"/>
    </reaction>
</comment>
<keyword evidence="4" id="KW-0456">Lyase</keyword>
<keyword evidence="3 4" id="KW-0862">Zinc</keyword>
<dbReference type="GO" id="GO:0004089">
    <property type="term" value="F:carbonate dehydratase activity"/>
    <property type="evidence" value="ECO:0007669"/>
    <property type="project" value="UniProtKB-UniRule"/>
</dbReference>
<keyword evidence="7" id="KW-1185">Reference proteome</keyword>
<protein>
    <recommendedName>
        <fullName evidence="4">Carbonic anhydrase</fullName>
        <ecNumber evidence="4">4.2.1.1</ecNumber>
    </recommendedName>
</protein>
<reference evidence="6 7" key="1">
    <citation type="journal article" date="2007" name="Nature">
        <title>Evolution of genes and genomes on the Drosophila phylogeny.</title>
        <authorList>
            <consortium name="Drosophila 12 Genomes Consortium"/>
            <person name="Clark A.G."/>
            <person name="Eisen M.B."/>
            <person name="Smith D.R."/>
            <person name="Bergman C.M."/>
            <person name="Oliver B."/>
            <person name="Markow T.A."/>
            <person name="Kaufman T.C."/>
            <person name="Kellis M."/>
            <person name="Gelbart W."/>
            <person name="Iyer V.N."/>
            <person name="Pollard D.A."/>
            <person name="Sackton T.B."/>
            <person name="Larracuente A.M."/>
            <person name="Singh N.D."/>
            <person name="Abad J.P."/>
            <person name="Abt D.N."/>
            <person name="Adryan B."/>
            <person name="Aguade M."/>
            <person name="Akashi H."/>
            <person name="Anderson W.W."/>
            <person name="Aquadro C.F."/>
            <person name="Ardell D.H."/>
            <person name="Arguello R."/>
            <person name="Artieri C.G."/>
            <person name="Barbash D.A."/>
            <person name="Barker D."/>
            <person name="Barsanti P."/>
            <person name="Batterham P."/>
            <person name="Batzoglou S."/>
            <person name="Begun D."/>
            <person name="Bhutkar A."/>
            <person name="Blanco E."/>
            <person name="Bosak S.A."/>
            <person name="Bradley R.K."/>
            <person name="Brand A.D."/>
            <person name="Brent M.R."/>
            <person name="Brooks A.N."/>
            <person name="Brown R.H."/>
            <person name="Butlin R.K."/>
            <person name="Caggese C."/>
            <person name="Calvi B.R."/>
            <person name="Bernardo de Carvalho A."/>
            <person name="Caspi A."/>
            <person name="Castrezana S."/>
            <person name="Celniker S.E."/>
            <person name="Chang J.L."/>
            <person name="Chapple C."/>
            <person name="Chatterji S."/>
            <person name="Chinwalla A."/>
            <person name="Civetta A."/>
            <person name="Clifton S.W."/>
            <person name="Comeron J.M."/>
            <person name="Costello J.C."/>
            <person name="Coyne J.A."/>
            <person name="Daub J."/>
            <person name="David R.G."/>
            <person name="Delcher A.L."/>
            <person name="Delehaunty K."/>
            <person name="Do C.B."/>
            <person name="Ebling H."/>
            <person name="Edwards K."/>
            <person name="Eickbush T."/>
            <person name="Evans J.D."/>
            <person name="Filipski A."/>
            <person name="Findeiss S."/>
            <person name="Freyhult E."/>
            <person name="Fulton L."/>
            <person name="Fulton R."/>
            <person name="Garcia A.C."/>
            <person name="Gardiner A."/>
            <person name="Garfield D.A."/>
            <person name="Garvin B.E."/>
            <person name="Gibson G."/>
            <person name="Gilbert D."/>
            <person name="Gnerre S."/>
            <person name="Godfrey J."/>
            <person name="Good R."/>
            <person name="Gotea V."/>
            <person name="Gravely B."/>
            <person name="Greenberg A.J."/>
            <person name="Griffiths-Jones S."/>
            <person name="Gross S."/>
            <person name="Guigo R."/>
            <person name="Gustafson E.A."/>
            <person name="Haerty W."/>
            <person name="Hahn M.W."/>
            <person name="Halligan D.L."/>
            <person name="Halpern A.L."/>
            <person name="Halter G.M."/>
            <person name="Han M.V."/>
            <person name="Heger A."/>
            <person name="Hillier L."/>
            <person name="Hinrichs A.S."/>
            <person name="Holmes I."/>
            <person name="Hoskins R.A."/>
            <person name="Hubisz M.J."/>
            <person name="Hultmark D."/>
            <person name="Huntley M.A."/>
            <person name="Jaffe D.B."/>
            <person name="Jagadeeshan S."/>
            <person name="Jeck W.R."/>
            <person name="Johnson J."/>
            <person name="Jones C.D."/>
            <person name="Jordan W.C."/>
            <person name="Karpen G.H."/>
            <person name="Kataoka E."/>
            <person name="Keightley P.D."/>
            <person name="Kheradpour P."/>
            <person name="Kirkness E.F."/>
            <person name="Koerich L.B."/>
            <person name="Kristiansen K."/>
            <person name="Kudrna D."/>
            <person name="Kulathinal R.J."/>
            <person name="Kumar S."/>
            <person name="Kwok R."/>
            <person name="Lander E."/>
            <person name="Langley C.H."/>
            <person name="Lapoint R."/>
            <person name="Lazzaro B.P."/>
            <person name="Lee S.J."/>
            <person name="Levesque L."/>
            <person name="Li R."/>
            <person name="Lin C.F."/>
            <person name="Lin M.F."/>
            <person name="Lindblad-Toh K."/>
            <person name="Llopart A."/>
            <person name="Long M."/>
            <person name="Low L."/>
            <person name="Lozovsky E."/>
            <person name="Lu J."/>
            <person name="Luo M."/>
            <person name="Machado C.A."/>
            <person name="Makalowski W."/>
            <person name="Marzo M."/>
            <person name="Matsuda M."/>
            <person name="Matzkin L."/>
            <person name="McAllister B."/>
            <person name="McBride C.S."/>
            <person name="McKernan B."/>
            <person name="McKernan K."/>
            <person name="Mendez-Lago M."/>
            <person name="Minx P."/>
            <person name="Mollenhauer M.U."/>
            <person name="Montooth K."/>
            <person name="Mount S.M."/>
            <person name="Mu X."/>
            <person name="Myers E."/>
            <person name="Negre B."/>
            <person name="Newfeld S."/>
            <person name="Nielsen R."/>
            <person name="Noor M.A."/>
            <person name="O'Grady P."/>
            <person name="Pachter L."/>
            <person name="Papaceit M."/>
            <person name="Parisi M.J."/>
            <person name="Parisi M."/>
            <person name="Parts L."/>
            <person name="Pedersen J.S."/>
            <person name="Pesole G."/>
            <person name="Phillippy A.M."/>
            <person name="Ponting C.P."/>
            <person name="Pop M."/>
            <person name="Porcelli D."/>
            <person name="Powell J.R."/>
            <person name="Prohaska S."/>
            <person name="Pruitt K."/>
            <person name="Puig M."/>
            <person name="Quesneville H."/>
            <person name="Ram K.R."/>
            <person name="Rand D."/>
            <person name="Rasmussen M.D."/>
            <person name="Reed L.K."/>
            <person name="Reenan R."/>
            <person name="Reily A."/>
            <person name="Remington K.A."/>
            <person name="Rieger T.T."/>
            <person name="Ritchie M.G."/>
            <person name="Robin C."/>
            <person name="Rogers Y.H."/>
            <person name="Rohde C."/>
            <person name="Rozas J."/>
            <person name="Rubenfield M.J."/>
            <person name="Ruiz A."/>
            <person name="Russo S."/>
            <person name="Salzberg S.L."/>
            <person name="Sanchez-Gracia A."/>
            <person name="Saranga D.J."/>
            <person name="Sato H."/>
            <person name="Schaeffer S.W."/>
            <person name="Schatz M.C."/>
            <person name="Schlenke T."/>
            <person name="Schwartz R."/>
            <person name="Segarra C."/>
            <person name="Singh R.S."/>
            <person name="Sirot L."/>
            <person name="Sirota M."/>
            <person name="Sisneros N.B."/>
            <person name="Smith C.D."/>
            <person name="Smith T.F."/>
            <person name="Spieth J."/>
            <person name="Stage D.E."/>
            <person name="Stark A."/>
            <person name="Stephan W."/>
            <person name="Strausberg R.L."/>
            <person name="Strempel S."/>
            <person name="Sturgill D."/>
            <person name="Sutton G."/>
            <person name="Sutton G.G."/>
            <person name="Tao W."/>
            <person name="Teichmann S."/>
            <person name="Tobari Y.N."/>
            <person name="Tomimura Y."/>
            <person name="Tsolas J.M."/>
            <person name="Valente V.L."/>
            <person name="Venter E."/>
            <person name="Venter J.C."/>
            <person name="Vicario S."/>
            <person name="Vieira F.G."/>
            <person name="Vilella A.J."/>
            <person name="Villasante A."/>
            <person name="Walenz B."/>
            <person name="Wang J."/>
            <person name="Wasserman M."/>
            <person name="Watts T."/>
            <person name="Wilson D."/>
            <person name="Wilson R.K."/>
            <person name="Wing R.A."/>
            <person name="Wolfner M.F."/>
            <person name="Wong A."/>
            <person name="Wong G.K."/>
            <person name="Wu C.I."/>
            <person name="Wu G."/>
            <person name="Yamamoto D."/>
            <person name="Yang H.P."/>
            <person name="Yang S.P."/>
            <person name="Yorke J.A."/>
            <person name="Yoshida K."/>
            <person name="Zdobnov E."/>
            <person name="Zhang P."/>
            <person name="Zhang Y."/>
            <person name="Zimin A.V."/>
            <person name="Baldwin J."/>
            <person name="Abdouelleil A."/>
            <person name="Abdulkadir J."/>
            <person name="Abebe A."/>
            <person name="Abera B."/>
            <person name="Abreu J."/>
            <person name="Acer S.C."/>
            <person name="Aftuck L."/>
            <person name="Alexander A."/>
            <person name="An P."/>
            <person name="Anderson E."/>
            <person name="Anderson S."/>
            <person name="Arachi H."/>
            <person name="Azer M."/>
            <person name="Bachantsang P."/>
            <person name="Barry A."/>
            <person name="Bayul T."/>
            <person name="Berlin A."/>
            <person name="Bessette D."/>
            <person name="Bloom T."/>
            <person name="Blye J."/>
            <person name="Boguslavskiy L."/>
            <person name="Bonnet C."/>
            <person name="Boukhgalter B."/>
            <person name="Bourzgui I."/>
            <person name="Brown A."/>
            <person name="Cahill P."/>
            <person name="Channer S."/>
            <person name="Cheshatsang Y."/>
            <person name="Chuda L."/>
            <person name="Citroen M."/>
            <person name="Collymore A."/>
            <person name="Cooke P."/>
            <person name="Costello M."/>
            <person name="D'Aco K."/>
            <person name="Daza R."/>
            <person name="De Haan G."/>
            <person name="DeGray S."/>
            <person name="DeMaso C."/>
            <person name="Dhargay N."/>
            <person name="Dooley K."/>
            <person name="Dooley E."/>
            <person name="Doricent M."/>
            <person name="Dorje P."/>
            <person name="Dorjee K."/>
            <person name="Dupes A."/>
            <person name="Elong R."/>
            <person name="Falk J."/>
            <person name="Farina A."/>
            <person name="Faro S."/>
            <person name="Ferguson D."/>
            <person name="Fisher S."/>
            <person name="Foley C.D."/>
            <person name="Franke A."/>
            <person name="Friedrich D."/>
            <person name="Gadbois L."/>
            <person name="Gearin G."/>
            <person name="Gearin C.R."/>
            <person name="Giannoukos G."/>
            <person name="Goode T."/>
            <person name="Graham J."/>
            <person name="Grandbois E."/>
            <person name="Grewal S."/>
            <person name="Gyaltsen K."/>
            <person name="Hafez N."/>
            <person name="Hagos B."/>
            <person name="Hall J."/>
            <person name="Henson C."/>
            <person name="Hollinger A."/>
            <person name="Honan T."/>
            <person name="Huard M.D."/>
            <person name="Hughes L."/>
            <person name="Hurhula B."/>
            <person name="Husby M.E."/>
            <person name="Kamat A."/>
            <person name="Kanga B."/>
            <person name="Kashin S."/>
            <person name="Khazanovich D."/>
            <person name="Kisner P."/>
            <person name="Lance K."/>
            <person name="Lara M."/>
            <person name="Lee W."/>
            <person name="Lennon N."/>
            <person name="Letendre F."/>
            <person name="LeVine R."/>
            <person name="Lipovsky A."/>
            <person name="Liu X."/>
            <person name="Liu J."/>
            <person name="Liu S."/>
            <person name="Lokyitsang T."/>
            <person name="Lokyitsang Y."/>
            <person name="Lubonja R."/>
            <person name="Lui A."/>
            <person name="MacDonald P."/>
            <person name="Magnisalis V."/>
            <person name="Maru K."/>
            <person name="Matthews C."/>
            <person name="McCusker W."/>
            <person name="McDonough S."/>
            <person name="Mehta T."/>
            <person name="Meldrim J."/>
            <person name="Meneus L."/>
            <person name="Mihai O."/>
            <person name="Mihalev A."/>
            <person name="Mihova T."/>
            <person name="Mittelman R."/>
            <person name="Mlenga V."/>
            <person name="Montmayeur A."/>
            <person name="Mulrain L."/>
            <person name="Navidi A."/>
            <person name="Naylor J."/>
            <person name="Negash T."/>
            <person name="Nguyen T."/>
            <person name="Nguyen N."/>
            <person name="Nicol R."/>
            <person name="Norbu C."/>
            <person name="Norbu N."/>
            <person name="Novod N."/>
            <person name="O'Neill B."/>
            <person name="Osman S."/>
            <person name="Markiewicz E."/>
            <person name="Oyono O.L."/>
            <person name="Patti C."/>
            <person name="Phunkhang P."/>
            <person name="Pierre F."/>
            <person name="Priest M."/>
            <person name="Raghuraman S."/>
            <person name="Rege F."/>
            <person name="Reyes R."/>
            <person name="Rise C."/>
            <person name="Rogov P."/>
            <person name="Ross K."/>
            <person name="Ryan E."/>
            <person name="Settipalli S."/>
            <person name="Shea T."/>
            <person name="Sherpa N."/>
            <person name="Shi L."/>
            <person name="Shih D."/>
            <person name="Sparrow T."/>
            <person name="Spaulding J."/>
            <person name="Stalker J."/>
            <person name="Stange-Thomann N."/>
            <person name="Stavropoulos S."/>
            <person name="Stone C."/>
            <person name="Strader C."/>
            <person name="Tesfaye S."/>
            <person name="Thomson T."/>
            <person name="Thoulutsang Y."/>
            <person name="Thoulutsang D."/>
            <person name="Topham K."/>
            <person name="Topping I."/>
            <person name="Tsamla T."/>
            <person name="Vassiliev H."/>
            <person name="Vo A."/>
            <person name="Wangchuk T."/>
            <person name="Wangdi T."/>
            <person name="Weiand M."/>
            <person name="Wilkinson J."/>
            <person name="Wilson A."/>
            <person name="Yadav S."/>
            <person name="Young G."/>
            <person name="Yu Q."/>
            <person name="Zembek L."/>
            <person name="Zhong D."/>
            <person name="Zimmer A."/>
            <person name="Zwirko Z."/>
            <person name="Jaffe D.B."/>
            <person name="Alvarez P."/>
            <person name="Brockman W."/>
            <person name="Butler J."/>
            <person name="Chin C."/>
            <person name="Gnerre S."/>
            <person name="Grabherr M."/>
            <person name="Kleber M."/>
            <person name="Mauceli E."/>
            <person name="MacCallum I."/>
        </authorList>
    </citation>
    <scope>NUCLEOTIDE SEQUENCE [LARGE SCALE GENOMIC DNA]</scope>
    <source>
        <strain evidence="6 7">TSC#14021-0224.01</strain>
    </source>
</reference>
<reference evidence="6 7" key="2">
    <citation type="journal article" date="2008" name="Bioinformatics">
        <title>Assembly reconciliation.</title>
        <authorList>
            <person name="Zimin A.V."/>
            <person name="Smith D.R."/>
            <person name="Sutton G."/>
            <person name="Yorke J.A."/>
        </authorList>
    </citation>
    <scope>NUCLEOTIDE SEQUENCE [LARGE SCALE GENOMIC DNA]</scope>
    <source>
        <strain evidence="6 7">TSC#14021-0224.01</strain>
    </source>
</reference>
<evidence type="ECO:0000256" key="3">
    <source>
        <dbReference type="ARBA" id="ARBA00022833"/>
    </source>
</evidence>
<dbReference type="PROSITE" id="PS51144">
    <property type="entry name" value="ALPHA_CA_2"/>
    <property type="match status" value="2"/>
</dbReference>
<comment type="similarity">
    <text evidence="1 4">Belongs to the alpha-carbonic anhydrase family.</text>
</comment>
<gene>
    <name evidence="6" type="primary">Dere\GG11800</name>
    <name evidence="6" type="ORF">Dere_GG11800</name>
</gene>
<dbReference type="HOGENOM" id="CLU_434320_0_0_1"/>
<dbReference type="Gene3D" id="3.10.200.10">
    <property type="entry name" value="Alpha carbonic anhydrase"/>
    <property type="match status" value="3"/>
</dbReference>
<feature type="domain" description="Alpha-carbonic anhydrase" evidence="5">
    <location>
        <begin position="1"/>
        <end position="359"/>
    </location>
</feature>